<evidence type="ECO:0000256" key="1">
    <source>
        <dbReference type="SAM" id="Phobius"/>
    </source>
</evidence>
<proteinExistence type="predicted"/>
<comment type="caution">
    <text evidence="2">The sequence shown here is derived from an EMBL/GenBank/DDBJ whole genome shotgun (WGS) entry which is preliminary data.</text>
</comment>
<accession>A0A0G0DWA9</accession>
<evidence type="ECO:0008006" key="4">
    <source>
        <dbReference type="Google" id="ProtNLM"/>
    </source>
</evidence>
<dbReference type="Proteomes" id="UP000034127">
    <property type="component" value="Unassembled WGS sequence"/>
</dbReference>
<keyword evidence="1" id="KW-1133">Transmembrane helix</keyword>
<evidence type="ECO:0000313" key="2">
    <source>
        <dbReference type="EMBL" id="KKP67330.1"/>
    </source>
</evidence>
<keyword evidence="1" id="KW-0812">Transmembrane</keyword>
<protein>
    <recommendedName>
        <fullName evidence="4">Type 4 fimbrial biogenesis protein PilX N-terminal domain-containing protein</fullName>
    </recommendedName>
</protein>
<evidence type="ECO:0000313" key="3">
    <source>
        <dbReference type="Proteomes" id="UP000034127"/>
    </source>
</evidence>
<feature type="transmembrane region" description="Helical" evidence="1">
    <location>
        <begin position="12"/>
        <end position="35"/>
    </location>
</feature>
<name>A0A0G0DWA9_9BACT</name>
<sequence length="130" mass="14057">MKRIRNNPGQAFITLVLFVAIAMSVISGTIIIIVVNSFGASLSEKSILVHQSAENGIENALVHLLRDPDYAGETLSPIINSYNTVISVTGNDNNKTIVSTASSSNITKAITAKIIYNNNVMTVTYWQDSQ</sequence>
<dbReference type="AlphaFoldDB" id="A0A0G0DWA9"/>
<gene>
    <name evidence="2" type="ORF">UR63_C0016G0009</name>
</gene>
<dbReference type="EMBL" id="LBPX01000016">
    <property type="protein sequence ID" value="KKP67330.1"/>
    <property type="molecule type" value="Genomic_DNA"/>
</dbReference>
<organism evidence="2 3">
    <name type="scientific">Candidatus Roizmanbacteria bacterium GW2011_GWC2_35_12</name>
    <dbReference type="NCBI Taxonomy" id="1618485"/>
    <lineage>
        <taxon>Bacteria</taxon>
        <taxon>Candidatus Roizmaniibacteriota</taxon>
    </lineage>
</organism>
<reference evidence="2 3" key="1">
    <citation type="journal article" date="2015" name="Nature">
        <title>rRNA introns, odd ribosomes, and small enigmatic genomes across a large radiation of phyla.</title>
        <authorList>
            <person name="Brown C.T."/>
            <person name="Hug L.A."/>
            <person name="Thomas B.C."/>
            <person name="Sharon I."/>
            <person name="Castelle C.J."/>
            <person name="Singh A."/>
            <person name="Wilkins M.J."/>
            <person name="Williams K.H."/>
            <person name="Banfield J.F."/>
        </authorList>
    </citation>
    <scope>NUCLEOTIDE SEQUENCE [LARGE SCALE GENOMIC DNA]</scope>
</reference>
<keyword evidence="1" id="KW-0472">Membrane</keyword>